<reference evidence="3" key="1">
    <citation type="journal article" date="2019" name="Int. J. Syst. Evol. Microbiol.">
        <title>The Global Catalogue of Microorganisms (GCM) 10K type strain sequencing project: providing services to taxonomists for standard genome sequencing and annotation.</title>
        <authorList>
            <consortium name="The Broad Institute Genomics Platform"/>
            <consortium name="The Broad Institute Genome Sequencing Center for Infectious Disease"/>
            <person name="Wu L."/>
            <person name="Ma J."/>
        </authorList>
    </citation>
    <scope>NUCLEOTIDE SEQUENCE [LARGE SCALE GENOMIC DNA]</scope>
    <source>
        <strain evidence="3">CGMCC 4.7645</strain>
    </source>
</reference>
<gene>
    <name evidence="2" type="ORF">ACFSXZ_17790</name>
</gene>
<dbReference type="Pfam" id="PF04443">
    <property type="entry name" value="LuxE"/>
    <property type="match status" value="1"/>
</dbReference>
<dbReference type="InterPro" id="IPR007534">
    <property type="entry name" value="LuxE"/>
</dbReference>
<comment type="caution">
    <text evidence="2">The sequence shown here is derived from an EMBL/GenBank/DDBJ whole genome shotgun (WGS) entry which is preliminary data.</text>
</comment>
<evidence type="ECO:0000313" key="3">
    <source>
        <dbReference type="Proteomes" id="UP001597417"/>
    </source>
</evidence>
<dbReference type="Gene3D" id="3.40.50.12780">
    <property type="entry name" value="N-terminal domain of ligase-like"/>
    <property type="match status" value="1"/>
</dbReference>
<evidence type="ECO:0000313" key="2">
    <source>
        <dbReference type="EMBL" id="MFD2418179.1"/>
    </source>
</evidence>
<proteinExistence type="predicted"/>
<dbReference type="EMBL" id="JBHUKR010000007">
    <property type="protein sequence ID" value="MFD2418179.1"/>
    <property type="molecule type" value="Genomic_DNA"/>
</dbReference>
<feature type="domain" description="Acyl-protein synthetase LuxE" evidence="1">
    <location>
        <begin position="7"/>
        <end position="328"/>
    </location>
</feature>
<dbReference type="RefSeq" id="WP_378266133.1">
    <property type="nucleotide sequence ID" value="NZ_JBHUKR010000007.1"/>
</dbReference>
<protein>
    <submittedName>
        <fullName evidence="2">Acyl-protein synthetase</fullName>
    </submittedName>
</protein>
<sequence>MSLLPRLAELTSHHRHHCAGYDRILSALRVGDEFADLTDLPWLPVRLFKTHVLKSIPDEEVFTVLSSSGTSGSGASRIHLDRAAAAAQTRQLAATLRTVLGPDRLPMLIVDTARVARARSARAAGVLGMSTFGRAHTYLLGDDERADPVVLQRFLARYGGEPFLIFGFTFLVWQHLYALARDHRLDLSNGILIHSGGWKKLADRAVGNARFRAAFTADTGLTRIHAYYGMVEQIGTIHLEGPSGNGLYCPDGADVVIRDPQTWREQPVGKPGLIEVLSTLPTSYPGHVLLTEDLGVCHGIDDGDRPGKRFSVLGRLPKAEPRGCSDTIRAA</sequence>
<dbReference type="Proteomes" id="UP001597417">
    <property type="component" value="Unassembled WGS sequence"/>
</dbReference>
<accession>A0ABW5FT19</accession>
<keyword evidence="3" id="KW-1185">Reference proteome</keyword>
<name>A0ABW5FT19_9PSEU</name>
<evidence type="ECO:0000259" key="1">
    <source>
        <dbReference type="Pfam" id="PF04443"/>
    </source>
</evidence>
<organism evidence="2 3">
    <name type="scientific">Amycolatopsis pigmentata</name>
    <dbReference type="NCBI Taxonomy" id="450801"/>
    <lineage>
        <taxon>Bacteria</taxon>
        <taxon>Bacillati</taxon>
        <taxon>Actinomycetota</taxon>
        <taxon>Actinomycetes</taxon>
        <taxon>Pseudonocardiales</taxon>
        <taxon>Pseudonocardiaceae</taxon>
        <taxon>Amycolatopsis</taxon>
    </lineage>
</organism>
<dbReference type="InterPro" id="IPR042099">
    <property type="entry name" value="ANL_N_sf"/>
</dbReference>
<dbReference type="SUPFAM" id="SSF56801">
    <property type="entry name" value="Acetyl-CoA synthetase-like"/>
    <property type="match status" value="1"/>
</dbReference>